<evidence type="ECO:0000256" key="5">
    <source>
        <dbReference type="ARBA" id="ARBA00022801"/>
    </source>
</evidence>
<dbReference type="GO" id="GO:0008781">
    <property type="term" value="F:N-acylneuraminate cytidylyltransferase activity"/>
    <property type="evidence" value="ECO:0007669"/>
    <property type="project" value="TreeGrafter"/>
</dbReference>
<dbReference type="InterPro" id="IPR050793">
    <property type="entry name" value="CMP-NeuNAc_synthase"/>
</dbReference>
<dbReference type="InterPro" id="IPR010023">
    <property type="entry name" value="KdsC_fam"/>
</dbReference>
<evidence type="ECO:0000256" key="6">
    <source>
        <dbReference type="ARBA" id="ARBA00022842"/>
    </source>
</evidence>
<evidence type="ECO:0000313" key="7">
    <source>
        <dbReference type="EMBL" id="VAX39511.1"/>
    </source>
</evidence>
<comment type="subunit">
    <text evidence="3">Homotetramer.</text>
</comment>
<dbReference type="PANTHER" id="PTHR21485">
    <property type="entry name" value="HAD SUPERFAMILY MEMBERS CMAS AND KDSC"/>
    <property type="match status" value="1"/>
</dbReference>
<protein>
    <submittedName>
        <fullName evidence="7">3-deoxy-D-manno-octulosonate 8-phosphate phosphatase</fullName>
        <ecNumber evidence="7">3.1.3.45</ecNumber>
    </submittedName>
</protein>
<dbReference type="EC" id="3.1.3.45" evidence="7"/>
<dbReference type="AlphaFoldDB" id="A0A3B1DKS7"/>
<dbReference type="SUPFAM" id="SSF56784">
    <property type="entry name" value="HAD-like"/>
    <property type="match status" value="1"/>
</dbReference>
<evidence type="ECO:0000256" key="1">
    <source>
        <dbReference type="ARBA" id="ARBA00001946"/>
    </source>
</evidence>
<keyword evidence="5 7" id="KW-0378">Hydrolase</keyword>
<feature type="non-terminal residue" evidence="7">
    <location>
        <position position="125"/>
    </location>
</feature>
<keyword evidence="4" id="KW-0479">Metal-binding</keyword>
<dbReference type="SFLD" id="SFLDG01136">
    <property type="entry name" value="C1.6:_Phosphoserine_Phosphatas"/>
    <property type="match status" value="1"/>
</dbReference>
<dbReference type="NCBIfam" id="TIGR01670">
    <property type="entry name" value="KdsC-phosphatas"/>
    <property type="match status" value="1"/>
</dbReference>
<organism evidence="7">
    <name type="scientific">hydrothermal vent metagenome</name>
    <dbReference type="NCBI Taxonomy" id="652676"/>
    <lineage>
        <taxon>unclassified sequences</taxon>
        <taxon>metagenomes</taxon>
        <taxon>ecological metagenomes</taxon>
    </lineage>
</organism>
<dbReference type="EMBL" id="UOGK01000253">
    <property type="protein sequence ID" value="VAX39511.1"/>
    <property type="molecule type" value="Genomic_DNA"/>
</dbReference>
<evidence type="ECO:0000256" key="4">
    <source>
        <dbReference type="ARBA" id="ARBA00022723"/>
    </source>
</evidence>
<evidence type="ECO:0000256" key="2">
    <source>
        <dbReference type="ARBA" id="ARBA00005893"/>
    </source>
</evidence>
<dbReference type="SFLD" id="SFLDS00003">
    <property type="entry name" value="Haloacid_Dehalogenase"/>
    <property type="match status" value="1"/>
</dbReference>
<evidence type="ECO:0000256" key="3">
    <source>
        <dbReference type="ARBA" id="ARBA00011881"/>
    </source>
</evidence>
<dbReference type="InterPro" id="IPR036412">
    <property type="entry name" value="HAD-like_sf"/>
</dbReference>
<dbReference type="InterPro" id="IPR023214">
    <property type="entry name" value="HAD_sf"/>
</dbReference>
<dbReference type="GO" id="GO:0019143">
    <property type="term" value="F:3-deoxy-manno-octulosonate-8-phosphatase activity"/>
    <property type="evidence" value="ECO:0007669"/>
    <property type="project" value="UniProtKB-EC"/>
</dbReference>
<comment type="similarity">
    <text evidence="2">Belongs to the KdsC family.</text>
</comment>
<sequence>MTAPAAKVRLLVMDVDGVMTDGSITYDDTGRELKTFHVRDGFGIRLWQQMGFTCAIITGRGGLAVERRAKELGITLLCQGSRDKAADLREVVAQAGIPLDQTAFIGDDWPDLPALRLCGYPICPA</sequence>
<comment type="cofactor">
    <cofactor evidence="1">
        <name>Mg(2+)</name>
        <dbReference type="ChEBI" id="CHEBI:18420"/>
    </cofactor>
</comment>
<dbReference type="SFLD" id="SFLDG01138">
    <property type="entry name" value="C1.6.2:_Deoxy-d-mannose-octulo"/>
    <property type="match status" value="1"/>
</dbReference>
<dbReference type="GO" id="GO:0046872">
    <property type="term" value="F:metal ion binding"/>
    <property type="evidence" value="ECO:0007669"/>
    <property type="project" value="UniProtKB-KW"/>
</dbReference>
<accession>A0A3B1DKS7</accession>
<reference evidence="7" key="1">
    <citation type="submission" date="2018-06" db="EMBL/GenBank/DDBJ databases">
        <authorList>
            <person name="Zhirakovskaya E."/>
        </authorList>
    </citation>
    <scope>NUCLEOTIDE SEQUENCE</scope>
</reference>
<dbReference type="Pfam" id="PF00702">
    <property type="entry name" value="Hydrolase"/>
    <property type="match status" value="1"/>
</dbReference>
<name>A0A3B1DKS7_9ZZZZ</name>
<dbReference type="Gene3D" id="3.40.50.1000">
    <property type="entry name" value="HAD superfamily/HAD-like"/>
    <property type="match status" value="1"/>
</dbReference>
<gene>
    <name evidence="7" type="ORF">MNBD_PLANCTO03-1481</name>
</gene>
<proteinExistence type="inferred from homology"/>
<dbReference type="PANTHER" id="PTHR21485:SF3">
    <property type="entry name" value="N-ACYLNEURAMINATE CYTIDYLYLTRANSFERASE"/>
    <property type="match status" value="1"/>
</dbReference>
<keyword evidence="6" id="KW-0460">Magnesium</keyword>